<dbReference type="AlphaFoldDB" id="A0A6A3K1A1"/>
<evidence type="ECO:0000313" key="7">
    <source>
        <dbReference type="EMBL" id="KAE8998435.1"/>
    </source>
</evidence>
<evidence type="ECO:0000313" key="8">
    <source>
        <dbReference type="Proteomes" id="UP000429607"/>
    </source>
</evidence>
<accession>A0A6A3K1A1</accession>
<comment type="caution">
    <text evidence="7">The sequence shown here is derived from an EMBL/GenBank/DDBJ whole genome shotgun (WGS) entry which is preliminary data.</text>
</comment>
<dbReference type="Proteomes" id="UP000429607">
    <property type="component" value="Unassembled WGS sequence"/>
</dbReference>
<dbReference type="GO" id="GO:0016020">
    <property type="term" value="C:membrane"/>
    <property type="evidence" value="ECO:0007669"/>
    <property type="project" value="UniProtKB-SubCell"/>
</dbReference>
<evidence type="ECO:0000256" key="3">
    <source>
        <dbReference type="ARBA" id="ARBA00022692"/>
    </source>
</evidence>
<gene>
    <name evidence="7" type="ORF">PR001_g19323</name>
</gene>
<dbReference type="EMBL" id="QXFV01001783">
    <property type="protein sequence ID" value="KAE8998435.1"/>
    <property type="molecule type" value="Genomic_DNA"/>
</dbReference>
<keyword evidence="4 6" id="KW-1133">Transmembrane helix</keyword>
<dbReference type="PANTHER" id="PTHR31585">
    <property type="entry name" value="FOLATE-BIOPTERIN TRANSPORTER 1, CHLOROPLASTIC"/>
    <property type="match status" value="1"/>
</dbReference>
<feature type="transmembrane region" description="Helical" evidence="6">
    <location>
        <begin position="153"/>
        <end position="176"/>
    </location>
</feature>
<keyword evidence="3 6" id="KW-0812">Transmembrane</keyword>
<keyword evidence="5 6" id="KW-0472">Membrane</keyword>
<reference evidence="7 8" key="1">
    <citation type="submission" date="2018-09" db="EMBL/GenBank/DDBJ databases">
        <title>Genomic investigation of the strawberry pathogen Phytophthora fragariae indicates pathogenicity is determined by transcriptional variation in three key races.</title>
        <authorList>
            <person name="Adams T.M."/>
            <person name="Armitage A.D."/>
            <person name="Sobczyk M.K."/>
            <person name="Bates H.J."/>
            <person name="Dunwell J.M."/>
            <person name="Nellist C.F."/>
            <person name="Harrison R.J."/>
        </authorList>
    </citation>
    <scope>NUCLEOTIDE SEQUENCE [LARGE SCALE GENOMIC DNA]</scope>
    <source>
        <strain evidence="7 8">SCRP249</strain>
    </source>
</reference>
<feature type="transmembrane region" description="Helical" evidence="6">
    <location>
        <begin position="126"/>
        <end position="147"/>
    </location>
</feature>
<name>A0A6A3K1A1_9STRA</name>
<keyword evidence="2" id="KW-0813">Transport</keyword>
<organism evidence="7 8">
    <name type="scientific">Phytophthora rubi</name>
    <dbReference type="NCBI Taxonomy" id="129364"/>
    <lineage>
        <taxon>Eukaryota</taxon>
        <taxon>Sar</taxon>
        <taxon>Stramenopiles</taxon>
        <taxon>Oomycota</taxon>
        <taxon>Peronosporomycetes</taxon>
        <taxon>Peronosporales</taxon>
        <taxon>Peronosporaceae</taxon>
        <taxon>Phytophthora</taxon>
    </lineage>
</organism>
<evidence type="ECO:0000256" key="1">
    <source>
        <dbReference type="ARBA" id="ARBA00004141"/>
    </source>
</evidence>
<evidence type="ECO:0000256" key="2">
    <source>
        <dbReference type="ARBA" id="ARBA00022448"/>
    </source>
</evidence>
<evidence type="ECO:0000256" key="5">
    <source>
        <dbReference type="ARBA" id="ARBA00023136"/>
    </source>
</evidence>
<sequence>MYGAVDFLSMDSCLSSTEIVSVERRIQIPLTLNFLVGLLSDCYHGAASQGYMILNCSINAVAFFAIAGASALLGEDSTASSGMVILVLVLVAMASIGCIITYVCVHTGVIEYSQLESLRDRGSIQASYLIFRRFVSIVTSVLSFLALGTESELNMSVSAAMVALGWLSVLPLPLVFRYWNEDVYSLNTSIKIRSQILWKVMQQRLQKHWYTYYVVSTSLQRLAGKLKIEQRGIECVPVDDRHDDDSPSNVSSM</sequence>
<comment type="subcellular location">
    <subcellularLocation>
        <location evidence="1">Membrane</location>
        <topology evidence="1">Multi-pass membrane protein</topology>
    </subcellularLocation>
</comment>
<dbReference type="InterPro" id="IPR039309">
    <property type="entry name" value="BT1"/>
</dbReference>
<feature type="transmembrane region" description="Helical" evidence="6">
    <location>
        <begin position="85"/>
        <end position="105"/>
    </location>
</feature>
<proteinExistence type="predicted"/>
<protein>
    <submittedName>
        <fullName evidence="7">Uncharacterized protein</fullName>
    </submittedName>
</protein>
<evidence type="ECO:0000256" key="4">
    <source>
        <dbReference type="ARBA" id="ARBA00022989"/>
    </source>
</evidence>
<dbReference type="PANTHER" id="PTHR31585:SF5">
    <property type="entry name" value="RNA-BINDING S4 DOMAIN-CONTAINING PROTEIN"/>
    <property type="match status" value="1"/>
</dbReference>
<evidence type="ECO:0000256" key="6">
    <source>
        <dbReference type="SAM" id="Phobius"/>
    </source>
</evidence>
<feature type="transmembrane region" description="Helical" evidence="6">
    <location>
        <begin position="53"/>
        <end position="73"/>
    </location>
</feature>